<comment type="caution">
    <text evidence="2">The sequence shown here is derived from an EMBL/GenBank/DDBJ whole genome shotgun (WGS) entry which is preliminary data.</text>
</comment>
<feature type="domain" description="T6SS Phospholipase effector Tle1-like catalytic" evidence="1">
    <location>
        <begin position="54"/>
        <end position="313"/>
    </location>
</feature>
<reference evidence="2" key="2">
    <citation type="submission" date="2023-05" db="EMBL/GenBank/DDBJ databases">
        <authorList>
            <consortium name="Lawrence Berkeley National Laboratory"/>
            <person name="Steindorff A."/>
            <person name="Hensen N."/>
            <person name="Bonometti L."/>
            <person name="Westerberg I."/>
            <person name="Brannstrom I.O."/>
            <person name="Guillou S."/>
            <person name="Cros-Aarteil S."/>
            <person name="Calhoun S."/>
            <person name="Haridas S."/>
            <person name="Kuo A."/>
            <person name="Mondo S."/>
            <person name="Pangilinan J."/>
            <person name="Riley R."/>
            <person name="Labutti K."/>
            <person name="Andreopoulos B."/>
            <person name="Lipzen A."/>
            <person name="Chen C."/>
            <person name="Yanf M."/>
            <person name="Daum C."/>
            <person name="Ng V."/>
            <person name="Clum A."/>
            <person name="Ohm R."/>
            <person name="Martin F."/>
            <person name="Silar P."/>
            <person name="Natvig D."/>
            <person name="Lalanne C."/>
            <person name="Gautier V."/>
            <person name="Ament-Velasquez S.L."/>
            <person name="Kruys A."/>
            <person name="Hutchinson M.I."/>
            <person name="Powell A.J."/>
            <person name="Barry K."/>
            <person name="Miller A.N."/>
            <person name="Grigoriev I.V."/>
            <person name="Debuchy R."/>
            <person name="Gladieux P."/>
            <person name="Thoren M.H."/>
            <person name="Johannesson H."/>
        </authorList>
    </citation>
    <scope>NUCLEOTIDE SEQUENCE</scope>
    <source>
        <strain evidence="2">PSN309</strain>
    </source>
</reference>
<dbReference type="PANTHER" id="PTHR33840">
    <property type="match status" value="1"/>
</dbReference>
<accession>A0AAN7AN56</accession>
<evidence type="ECO:0000313" key="2">
    <source>
        <dbReference type="EMBL" id="KAK4193253.1"/>
    </source>
</evidence>
<dbReference type="Pfam" id="PF09994">
    <property type="entry name" value="T6SS_Tle1-like_cat"/>
    <property type="match status" value="1"/>
</dbReference>
<dbReference type="AlphaFoldDB" id="A0AAN7AN56"/>
<dbReference type="InterPro" id="IPR018712">
    <property type="entry name" value="Tle1-like_cat"/>
</dbReference>
<protein>
    <recommendedName>
        <fullName evidence="1">T6SS Phospholipase effector Tle1-like catalytic domain-containing protein</fullName>
    </recommendedName>
</protein>
<sequence>MSSSGASSSGRGRAGSVASTNFPAPSWVVVNQEDGTYTSAEQAPERVLRTKYNHIICIDGSTKDQTDGPVTNVGRISHLFPTEGKNGRRQQVVYQPGISNPAAYLKSETRLADKKYDQALGGDLGRHIVSLYRYICDNYEPGDSLYFFGLSRGAFIASLLASFIADVGVFSRKLHGATQSEYNDIILYLFTAWKERQGGPGAKYAAFMQTTTIEFLGLFDTVALLETPFITQECDDYWFAEQIDERPLIKRVYHAVALTEQRDCFKPALIKEKHRDQTVSQVWFPGTHESVGGANADPADTIGHATLAWMVAQLPDALQVDMEKLLLKTLGPRADRFKCCCVADRQPGTWTLGARQFRKELGSGIHEKRHVITRQPDFSSYTGIPEMLGANSGNDKLEKLTVERVTENEQKMLDVIKAHVDGIRPAVEGRFQKVQNAARAKALN</sequence>
<evidence type="ECO:0000259" key="1">
    <source>
        <dbReference type="Pfam" id="PF09994"/>
    </source>
</evidence>
<dbReference type="PANTHER" id="PTHR33840:SF1">
    <property type="entry name" value="TLE1 PHOSPHOLIPASE DOMAIN-CONTAINING PROTEIN"/>
    <property type="match status" value="1"/>
</dbReference>
<name>A0AAN7AN56_9PEZI</name>
<dbReference type="Proteomes" id="UP001302126">
    <property type="component" value="Unassembled WGS sequence"/>
</dbReference>
<evidence type="ECO:0000313" key="3">
    <source>
        <dbReference type="Proteomes" id="UP001302126"/>
    </source>
</evidence>
<gene>
    <name evidence="2" type="ORF">QBC35DRAFT_100370</name>
</gene>
<dbReference type="EMBL" id="MU864351">
    <property type="protein sequence ID" value="KAK4193253.1"/>
    <property type="molecule type" value="Genomic_DNA"/>
</dbReference>
<proteinExistence type="predicted"/>
<keyword evidence="3" id="KW-1185">Reference proteome</keyword>
<reference evidence="2" key="1">
    <citation type="journal article" date="2023" name="Mol. Phylogenet. Evol.">
        <title>Genome-scale phylogeny and comparative genomics of the fungal order Sordariales.</title>
        <authorList>
            <person name="Hensen N."/>
            <person name="Bonometti L."/>
            <person name="Westerberg I."/>
            <person name="Brannstrom I.O."/>
            <person name="Guillou S."/>
            <person name="Cros-Aarteil S."/>
            <person name="Calhoun S."/>
            <person name="Haridas S."/>
            <person name="Kuo A."/>
            <person name="Mondo S."/>
            <person name="Pangilinan J."/>
            <person name="Riley R."/>
            <person name="LaButti K."/>
            <person name="Andreopoulos B."/>
            <person name="Lipzen A."/>
            <person name="Chen C."/>
            <person name="Yan M."/>
            <person name="Daum C."/>
            <person name="Ng V."/>
            <person name="Clum A."/>
            <person name="Steindorff A."/>
            <person name="Ohm R.A."/>
            <person name="Martin F."/>
            <person name="Silar P."/>
            <person name="Natvig D.O."/>
            <person name="Lalanne C."/>
            <person name="Gautier V."/>
            <person name="Ament-Velasquez S.L."/>
            <person name="Kruys A."/>
            <person name="Hutchinson M.I."/>
            <person name="Powell A.J."/>
            <person name="Barry K."/>
            <person name="Miller A.N."/>
            <person name="Grigoriev I.V."/>
            <person name="Debuchy R."/>
            <person name="Gladieux P."/>
            <person name="Hiltunen Thoren M."/>
            <person name="Johannesson H."/>
        </authorList>
    </citation>
    <scope>NUCLEOTIDE SEQUENCE</scope>
    <source>
        <strain evidence="2">PSN309</strain>
    </source>
</reference>
<organism evidence="2 3">
    <name type="scientific">Podospora australis</name>
    <dbReference type="NCBI Taxonomy" id="1536484"/>
    <lineage>
        <taxon>Eukaryota</taxon>
        <taxon>Fungi</taxon>
        <taxon>Dikarya</taxon>
        <taxon>Ascomycota</taxon>
        <taxon>Pezizomycotina</taxon>
        <taxon>Sordariomycetes</taxon>
        <taxon>Sordariomycetidae</taxon>
        <taxon>Sordariales</taxon>
        <taxon>Podosporaceae</taxon>
        <taxon>Podospora</taxon>
    </lineage>
</organism>